<accession>A0AAE0K1Q1</accession>
<dbReference type="InterPro" id="IPR011701">
    <property type="entry name" value="MFS"/>
</dbReference>
<dbReference type="PANTHER" id="PTHR43791">
    <property type="entry name" value="PERMEASE-RELATED"/>
    <property type="match status" value="1"/>
</dbReference>
<name>A0AAE0K1Q1_9PEZI</name>
<dbReference type="GO" id="GO:0016020">
    <property type="term" value="C:membrane"/>
    <property type="evidence" value="ECO:0007669"/>
    <property type="project" value="UniProtKB-SubCell"/>
</dbReference>
<feature type="transmembrane region" description="Helical" evidence="7">
    <location>
        <begin position="375"/>
        <end position="394"/>
    </location>
</feature>
<dbReference type="EMBL" id="JAULSW010000011">
    <property type="protein sequence ID" value="KAK3367945.1"/>
    <property type="molecule type" value="Genomic_DNA"/>
</dbReference>
<dbReference type="AlphaFoldDB" id="A0AAE0K1Q1"/>
<dbReference type="FunFam" id="1.20.1250.20:FF:000247">
    <property type="entry name" value="MFS general substrate transporter"/>
    <property type="match status" value="1"/>
</dbReference>
<dbReference type="Gene3D" id="1.20.1250.20">
    <property type="entry name" value="MFS general substrate transporter like domains"/>
    <property type="match status" value="1"/>
</dbReference>
<dbReference type="Proteomes" id="UP001285441">
    <property type="component" value="Unassembled WGS sequence"/>
</dbReference>
<dbReference type="GO" id="GO:0022857">
    <property type="term" value="F:transmembrane transporter activity"/>
    <property type="evidence" value="ECO:0007669"/>
    <property type="project" value="InterPro"/>
</dbReference>
<evidence type="ECO:0000313" key="8">
    <source>
        <dbReference type="EMBL" id="KAK3367945.1"/>
    </source>
</evidence>
<feature type="transmembrane region" description="Helical" evidence="7">
    <location>
        <begin position="339"/>
        <end position="355"/>
    </location>
</feature>
<organism evidence="8 9">
    <name type="scientific">Podospora didyma</name>
    <dbReference type="NCBI Taxonomy" id="330526"/>
    <lineage>
        <taxon>Eukaryota</taxon>
        <taxon>Fungi</taxon>
        <taxon>Dikarya</taxon>
        <taxon>Ascomycota</taxon>
        <taxon>Pezizomycotina</taxon>
        <taxon>Sordariomycetes</taxon>
        <taxon>Sordariomycetidae</taxon>
        <taxon>Sordariales</taxon>
        <taxon>Podosporaceae</taxon>
        <taxon>Podospora</taxon>
    </lineage>
</organism>
<reference evidence="8" key="1">
    <citation type="journal article" date="2023" name="Mol. Phylogenet. Evol.">
        <title>Genome-scale phylogeny and comparative genomics of the fungal order Sordariales.</title>
        <authorList>
            <person name="Hensen N."/>
            <person name="Bonometti L."/>
            <person name="Westerberg I."/>
            <person name="Brannstrom I.O."/>
            <person name="Guillou S."/>
            <person name="Cros-Aarteil S."/>
            <person name="Calhoun S."/>
            <person name="Haridas S."/>
            <person name="Kuo A."/>
            <person name="Mondo S."/>
            <person name="Pangilinan J."/>
            <person name="Riley R."/>
            <person name="LaButti K."/>
            <person name="Andreopoulos B."/>
            <person name="Lipzen A."/>
            <person name="Chen C."/>
            <person name="Yan M."/>
            <person name="Daum C."/>
            <person name="Ng V."/>
            <person name="Clum A."/>
            <person name="Steindorff A."/>
            <person name="Ohm R.A."/>
            <person name="Martin F."/>
            <person name="Silar P."/>
            <person name="Natvig D.O."/>
            <person name="Lalanne C."/>
            <person name="Gautier V."/>
            <person name="Ament-Velasquez S.L."/>
            <person name="Kruys A."/>
            <person name="Hutchinson M.I."/>
            <person name="Powell A.J."/>
            <person name="Barry K."/>
            <person name="Miller A.N."/>
            <person name="Grigoriev I.V."/>
            <person name="Debuchy R."/>
            <person name="Gladieux P."/>
            <person name="Hiltunen Thoren M."/>
            <person name="Johannesson H."/>
        </authorList>
    </citation>
    <scope>NUCLEOTIDE SEQUENCE</scope>
    <source>
        <strain evidence="8">CBS 232.78</strain>
    </source>
</reference>
<gene>
    <name evidence="8" type="ORF">B0H63DRAFT_565791</name>
</gene>
<evidence type="ECO:0000256" key="7">
    <source>
        <dbReference type="SAM" id="Phobius"/>
    </source>
</evidence>
<dbReference type="InterPro" id="IPR036259">
    <property type="entry name" value="MFS_trans_sf"/>
</dbReference>
<sequence>MSHPSPGPGAQPLGDDKKISAVDHKDLKTAKTSESAVSSDLSGSEDNNFDSKDPFNTPENIAHWKEVYKNASYECRHVFDPTLTWTEEEEKKIIRKLDWRVCLWACVMFFALQVDRGNLAQAVADDLLPELGMNTNDYNQGNIVFLVSFLLAELPSQLVSKKIGPDRWIPMQIVLWSVVAISQCAITNKTGFLATRSLLGLLEGGFIPDIVLWLSYFYTSRELPIRLSYFWTALSVTSIVTSFLAFALLRLRGVNGWGGWRWLFLVEGLITLAIGIASFFLMPASAVQTKTWFRPKGWFTDRETAIVVNRVLRDDPSKGDMHNRQAITPRRLWEAMKDYDLWPLYAIGLIAYIPQNPPGTYLTLTLRSIKFDALTTNLLTIPASFFHIVTLLFLTRLSDRFNERTLISMLQPLWTLPCIIALRFWPGVIDDRWGTYALSTVLLSYPYCHAILVGWTSKNANNVGARTVSAALYNMTVQMGAVIANNIYFESDKPYYRDGNSKLLAINLLSIALFLGTKVYYIVRNKQKDKAWNKLSEEQKQEYVSTTKLQGSRRLDFRFAH</sequence>
<proteinExistence type="predicted"/>
<feature type="compositionally biased region" description="Basic and acidic residues" evidence="6">
    <location>
        <begin position="14"/>
        <end position="31"/>
    </location>
</feature>
<feature type="transmembrane region" description="Helical" evidence="7">
    <location>
        <begin position="406"/>
        <end position="425"/>
    </location>
</feature>
<feature type="transmembrane region" description="Helical" evidence="7">
    <location>
        <begin position="504"/>
        <end position="523"/>
    </location>
</feature>
<keyword evidence="2" id="KW-0813">Transport</keyword>
<protein>
    <submittedName>
        <fullName evidence="8">Major facilitator superfamily domain-containing protein</fullName>
    </submittedName>
</protein>
<feature type="transmembrane region" description="Helical" evidence="7">
    <location>
        <begin position="437"/>
        <end position="456"/>
    </location>
</feature>
<feature type="transmembrane region" description="Helical" evidence="7">
    <location>
        <begin position="198"/>
        <end position="217"/>
    </location>
</feature>
<keyword evidence="9" id="KW-1185">Reference proteome</keyword>
<evidence type="ECO:0000256" key="3">
    <source>
        <dbReference type="ARBA" id="ARBA00022692"/>
    </source>
</evidence>
<comment type="caution">
    <text evidence="8">The sequence shown here is derived from an EMBL/GenBank/DDBJ whole genome shotgun (WGS) entry which is preliminary data.</text>
</comment>
<keyword evidence="5 7" id="KW-0472">Membrane</keyword>
<keyword evidence="3 7" id="KW-0812">Transmembrane</keyword>
<dbReference type="SUPFAM" id="SSF103473">
    <property type="entry name" value="MFS general substrate transporter"/>
    <property type="match status" value="1"/>
</dbReference>
<evidence type="ECO:0000256" key="6">
    <source>
        <dbReference type="SAM" id="MobiDB-lite"/>
    </source>
</evidence>
<feature type="transmembrane region" description="Helical" evidence="7">
    <location>
        <begin position="468"/>
        <end position="489"/>
    </location>
</feature>
<feature type="transmembrane region" description="Helical" evidence="7">
    <location>
        <begin position="261"/>
        <end position="282"/>
    </location>
</feature>
<feature type="compositionally biased region" description="Polar residues" evidence="6">
    <location>
        <begin position="32"/>
        <end position="46"/>
    </location>
</feature>
<evidence type="ECO:0000256" key="2">
    <source>
        <dbReference type="ARBA" id="ARBA00022448"/>
    </source>
</evidence>
<comment type="subcellular location">
    <subcellularLocation>
        <location evidence="1">Membrane</location>
        <topology evidence="1">Multi-pass membrane protein</topology>
    </subcellularLocation>
</comment>
<evidence type="ECO:0000256" key="5">
    <source>
        <dbReference type="ARBA" id="ARBA00023136"/>
    </source>
</evidence>
<dbReference type="FunFam" id="1.20.1250.20:FF:000106">
    <property type="entry name" value="MFS transporter, putative"/>
    <property type="match status" value="1"/>
</dbReference>
<feature type="transmembrane region" description="Helical" evidence="7">
    <location>
        <begin position="229"/>
        <end position="249"/>
    </location>
</feature>
<evidence type="ECO:0000256" key="1">
    <source>
        <dbReference type="ARBA" id="ARBA00004141"/>
    </source>
</evidence>
<reference evidence="8" key="2">
    <citation type="submission" date="2023-06" db="EMBL/GenBank/DDBJ databases">
        <authorList>
            <consortium name="Lawrence Berkeley National Laboratory"/>
            <person name="Haridas S."/>
            <person name="Hensen N."/>
            <person name="Bonometti L."/>
            <person name="Westerberg I."/>
            <person name="Brannstrom I.O."/>
            <person name="Guillou S."/>
            <person name="Cros-Aarteil S."/>
            <person name="Calhoun S."/>
            <person name="Kuo A."/>
            <person name="Mondo S."/>
            <person name="Pangilinan J."/>
            <person name="Riley R."/>
            <person name="LaButti K."/>
            <person name="Andreopoulos B."/>
            <person name="Lipzen A."/>
            <person name="Chen C."/>
            <person name="Yanf M."/>
            <person name="Daum C."/>
            <person name="Ng V."/>
            <person name="Clum A."/>
            <person name="Steindorff A."/>
            <person name="Ohm R."/>
            <person name="Martin F."/>
            <person name="Silar P."/>
            <person name="Natvig D."/>
            <person name="Lalanne C."/>
            <person name="Gautier V."/>
            <person name="Ament-velasquez S.L."/>
            <person name="Kruys A."/>
            <person name="Hutchinson M.I."/>
            <person name="Powell A.J."/>
            <person name="Barry K."/>
            <person name="Miller A.N."/>
            <person name="Grigoriev I.V."/>
            <person name="Debuchy R."/>
            <person name="Gladieux P."/>
            <person name="Thoren M.H."/>
            <person name="Johannesson H."/>
        </authorList>
    </citation>
    <scope>NUCLEOTIDE SEQUENCE</scope>
    <source>
        <strain evidence="8">CBS 232.78</strain>
    </source>
</reference>
<evidence type="ECO:0000313" key="9">
    <source>
        <dbReference type="Proteomes" id="UP001285441"/>
    </source>
</evidence>
<dbReference type="Pfam" id="PF07690">
    <property type="entry name" value="MFS_1"/>
    <property type="match status" value="1"/>
</dbReference>
<feature type="region of interest" description="Disordered" evidence="6">
    <location>
        <begin position="1"/>
        <end position="55"/>
    </location>
</feature>
<evidence type="ECO:0000256" key="4">
    <source>
        <dbReference type="ARBA" id="ARBA00022989"/>
    </source>
</evidence>
<keyword evidence="4 7" id="KW-1133">Transmembrane helix</keyword>
<dbReference type="PANTHER" id="PTHR43791:SF29">
    <property type="entry name" value="MAJOR FACILITATOR SUPERFAMILY (MFS) PROFILE DOMAIN-CONTAINING PROTEIN"/>
    <property type="match status" value="1"/>
</dbReference>